<sequence length="47" mass="5337">MLPDFFMSYIYFGVHKKRLSSPMASVSYPADSGCKYVSHFLKNAISD</sequence>
<dbReference type="EMBL" id="FTPP01000004">
    <property type="protein sequence ID" value="SIT94717.1"/>
    <property type="molecule type" value="Genomic_DNA"/>
</dbReference>
<reference evidence="2" key="1">
    <citation type="submission" date="2017-01" db="EMBL/GenBank/DDBJ databases">
        <authorList>
            <person name="Varghese N."/>
            <person name="Submissions S."/>
        </authorList>
    </citation>
    <scope>NUCLEOTIDE SEQUENCE [LARGE SCALE GENOMIC DNA]</scope>
    <source>
        <strain evidence="2">LP100</strain>
    </source>
</reference>
<gene>
    <name evidence="1" type="ORF">SAMN05444128_3733</name>
</gene>
<organism evidence="1 2">
    <name type="scientific">Pontibacter indicus</name>
    <dbReference type="NCBI Taxonomy" id="1317125"/>
    <lineage>
        <taxon>Bacteria</taxon>
        <taxon>Pseudomonadati</taxon>
        <taxon>Bacteroidota</taxon>
        <taxon>Cytophagia</taxon>
        <taxon>Cytophagales</taxon>
        <taxon>Hymenobacteraceae</taxon>
        <taxon>Pontibacter</taxon>
    </lineage>
</organism>
<dbReference type="STRING" id="1317125.SAMN05444128_3733"/>
<evidence type="ECO:0000313" key="2">
    <source>
        <dbReference type="Proteomes" id="UP000187181"/>
    </source>
</evidence>
<protein>
    <submittedName>
        <fullName evidence="1">Uncharacterized protein</fullName>
    </submittedName>
</protein>
<proteinExistence type="predicted"/>
<evidence type="ECO:0000313" key="1">
    <source>
        <dbReference type="EMBL" id="SIT94717.1"/>
    </source>
</evidence>
<accession>A0A1R3XS56</accession>
<keyword evidence="2" id="KW-1185">Reference proteome</keyword>
<dbReference type="AlphaFoldDB" id="A0A1R3XS56"/>
<dbReference type="Proteomes" id="UP000187181">
    <property type="component" value="Unassembled WGS sequence"/>
</dbReference>
<name>A0A1R3XS56_9BACT</name>